<feature type="transmembrane region" description="Helical" evidence="1">
    <location>
        <begin position="26"/>
        <end position="46"/>
    </location>
</feature>
<feature type="transmembrane region" description="Helical" evidence="1">
    <location>
        <begin position="258"/>
        <end position="277"/>
    </location>
</feature>
<feature type="transmembrane region" description="Helical" evidence="1">
    <location>
        <begin position="66"/>
        <end position="85"/>
    </location>
</feature>
<feature type="transmembrane region" description="Helical" evidence="1">
    <location>
        <begin position="196"/>
        <end position="216"/>
    </location>
</feature>
<dbReference type="Proteomes" id="UP000051952">
    <property type="component" value="Unassembled WGS sequence"/>
</dbReference>
<protein>
    <submittedName>
        <fullName evidence="2">Transmembrane protein, putative</fullName>
    </submittedName>
</protein>
<feature type="transmembrane region" description="Helical" evidence="1">
    <location>
        <begin position="164"/>
        <end position="184"/>
    </location>
</feature>
<name>A0A0S4JGV8_BODSA</name>
<dbReference type="VEuPathDB" id="TriTrypDB:BSAL_28805"/>
<keyword evidence="1" id="KW-0472">Membrane</keyword>
<proteinExistence type="predicted"/>
<evidence type="ECO:0000313" key="2">
    <source>
        <dbReference type="EMBL" id="CUG90789.1"/>
    </source>
</evidence>
<keyword evidence="1 2" id="KW-0812">Transmembrane</keyword>
<keyword evidence="3" id="KW-1185">Reference proteome</keyword>
<sequence length="424" mass="47007">MLMGEHVLISDEDGAIKHPHTTGEKVRFAIALIFSIGGQTMQNIAVPMFLSDTTDDMGIMLAYTTLIYFLFFTFLDLFLGFFTPRKHQIALDMDHKLIAVIGLQNALGGIGILFGGSPDRTPLPLQMSFFLLCNQLAPLYKVLRRYGFHPSRWRAVLTGTGKRGGLALLAATTAYLIAMILVLQDNLSRNEGDSKTISPYCLFFIGGTMCIMMYNVDQDIVMAGSRTINIQTGEAKSHEQLSFLTHFRRDVTTLRYQCAWLCVAGWIGPLVSVLGGSESGDLTQEIFNRSWANLLPFSNVWINVLNGAYIVTFLGNIYINRFDSAFTMIVCNVSAVSAMWTGWVPSLMLRTVGFSPNYGKTISAMILSLAAILPSWEFSKCFRQGLAQGDAEKRSEEVAGVTQHLVANVNNYNSEMQGSKKNYL</sequence>
<gene>
    <name evidence="2" type="ORF">BSAL_28805</name>
</gene>
<accession>A0A0S4JGV8</accession>
<dbReference type="AlphaFoldDB" id="A0A0S4JGV8"/>
<keyword evidence="1" id="KW-1133">Transmembrane helix</keyword>
<evidence type="ECO:0000256" key="1">
    <source>
        <dbReference type="SAM" id="Phobius"/>
    </source>
</evidence>
<feature type="transmembrane region" description="Helical" evidence="1">
    <location>
        <begin position="326"/>
        <end position="346"/>
    </location>
</feature>
<dbReference type="EMBL" id="CYKH01001865">
    <property type="protein sequence ID" value="CUG90789.1"/>
    <property type="molecule type" value="Genomic_DNA"/>
</dbReference>
<feature type="transmembrane region" description="Helical" evidence="1">
    <location>
        <begin position="123"/>
        <end position="143"/>
    </location>
</feature>
<reference evidence="3" key="1">
    <citation type="submission" date="2015-09" db="EMBL/GenBank/DDBJ databases">
        <authorList>
            <consortium name="Pathogen Informatics"/>
        </authorList>
    </citation>
    <scope>NUCLEOTIDE SEQUENCE [LARGE SCALE GENOMIC DNA]</scope>
    <source>
        <strain evidence="3">Lake Konstanz</strain>
    </source>
</reference>
<feature type="transmembrane region" description="Helical" evidence="1">
    <location>
        <begin position="297"/>
        <end position="319"/>
    </location>
</feature>
<organism evidence="2 3">
    <name type="scientific">Bodo saltans</name>
    <name type="common">Flagellated protozoan</name>
    <dbReference type="NCBI Taxonomy" id="75058"/>
    <lineage>
        <taxon>Eukaryota</taxon>
        <taxon>Discoba</taxon>
        <taxon>Euglenozoa</taxon>
        <taxon>Kinetoplastea</taxon>
        <taxon>Metakinetoplastina</taxon>
        <taxon>Eubodonida</taxon>
        <taxon>Bodonidae</taxon>
        <taxon>Bodo</taxon>
    </lineage>
</organism>
<feature type="transmembrane region" description="Helical" evidence="1">
    <location>
        <begin position="97"/>
        <end position="117"/>
    </location>
</feature>
<feature type="transmembrane region" description="Helical" evidence="1">
    <location>
        <begin position="358"/>
        <end position="376"/>
    </location>
</feature>
<evidence type="ECO:0000313" key="3">
    <source>
        <dbReference type="Proteomes" id="UP000051952"/>
    </source>
</evidence>